<evidence type="ECO:0000313" key="3">
    <source>
        <dbReference type="Proteomes" id="UP000481030"/>
    </source>
</evidence>
<feature type="transmembrane region" description="Helical" evidence="1">
    <location>
        <begin position="28"/>
        <end position="51"/>
    </location>
</feature>
<protein>
    <submittedName>
        <fullName evidence="2">TIGR04086 family membrane protein</fullName>
    </submittedName>
</protein>
<dbReference type="OrthoDB" id="2988991at2"/>
<keyword evidence="3" id="KW-1185">Reference proteome</keyword>
<dbReference type="NCBIfam" id="TIGR04086">
    <property type="entry name" value="TIGR04086_membr"/>
    <property type="match status" value="1"/>
</dbReference>
<evidence type="ECO:0000256" key="1">
    <source>
        <dbReference type="SAM" id="Phobius"/>
    </source>
</evidence>
<keyword evidence="1" id="KW-0812">Transmembrane</keyword>
<gene>
    <name evidence="2" type="ORF">F7731_03815</name>
</gene>
<dbReference type="EMBL" id="WBOS01000001">
    <property type="protein sequence ID" value="KAB2338992.1"/>
    <property type="molecule type" value="Genomic_DNA"/>
</dbReference>
<feature type="transmembrane region" description="Helical" evidence="1">
    <location>
        <begin position="63"/>
        <end position="82"/>
    </location>
</feature>
<feature type="transmembrane region" description="Helical" evidence="1">
    <location>
        <begin position="89"/>
        <end position="109"/>
    </location>
</feature>
<dbReference type="Pfam" id="PF12670">
    <property type="entry name" value="DUF3792"/>
    <property type="match status" value="1"/>
</dbReference>
<name>A0A6L3VD74_9BACI</name>
<keyword evidence="1" id="KW-0472">Membrane</keyword>
<dbReference type="AlphaFoldDB" id="A0A6L3VD74"/>
<dbReference type="InterPro" id="IPR023804">
    <property type="entry name" value="DUF3792_TM"/>
</dbReference>
<feature type="transmembrane region" description="Helical" evidence="1">
    <location>
        <begin position="121"/>
        <end position="140"/>
    </location>
</feature>
<organism evidence="2 3">
    <name type="scientific">Cytobacillus depressus</name>
    <dbReference type="NCBI Taxonomy" id="1602942"/>
    <lineage>
        <taxon>Bacteria</taxon>
        <taxon>Bacillati</taxon>
        <taxon>Bacillota</taxon>
        <taxon>Bacilli</taxon>
        <taxon>Bacillales</taxon>
        <taxon>Bacillaceae</taxon>
        <taxon>Cytobacillus</taxon>
    </lineage>
</organism>
<sequence>MALNRSALQIQNRRERGKIEDSRNVGGAVLYGVIAVFVLAIISSLLFSLLLRFTSLQESSLQFVITAISFVSLFIGGLISGGKGRQKGWLLGGMTGLIYSIIIFLFQYLGFDKLFDMQQMIYHTCYTLTAMMGGILGVNMKKTRNA</sequence>
<comment type="caution">
    <text evidence="2">The sequence shown here is derived from an EMBL/GenBank/DDBJ whole genome shotgun (WGS) entry which is preliminary data.</text>
</comment>
<proteinExistence type="predicted"/>
<evidence type="ECO:0000313" key="2">
    <source>
        <dbReference type="EMBL" id="KAB2338992.1"/>
    </source>
</evidence>
<accession>A0A6L3VD74</accession>
<dbReference type="Proteomes" id="UP000481030">
    <property type="component" value="Unassembled WGS sequence"/>
</dbReference>
<keyword evidence="1" id="KW-1133">Transmembrane helix</keyword>
<reference evidence="2 3" key="1">
    <citation type="journal article" date="2016" name="Antonie Van Leeuwenhoek">
        <title>Bacillus depressus sp. nov., isolated from soil of a sunflower field.</title>
        <authorList>
            <person name="Wei X."/>
            <person name="Xin D."/>
            <person name="Xin Y."/>
            <person name="Zhang H."/>
            <person name="Wang T."/>
            <person name="Zhang J."/>
        </authorList>
    </citation>
    <scope>NUCLEOTIDE SEQUENCE [LARGE SCALE GENOMIC DNA]</scope>
    <source>
        <strain evidence="2 3">BZ1</strain>
    </source>
</reference>